<keyword evidence="10" id="KW-0067">ATP-binding</keyword>
<feature type="transmembrane region" description="Helical" evidence="8">
    <location>
        <begin position="447"/>
        <end position="474"/>
    </location>
</feature>
<name>F8DZ00_CORRG</name>
<dbReference type="KEGG" id="crd:CRES_0580"/>
<dbReference type="RefSeq" id="WP_013887966.1">
    <property type="nucleotide sequence ID" value="NC_015673.1"/>
</dbReference>
<comment type="subcellular location">
    <subcellularLocation>
        <location evidence="1">Cell membrane</location>
        <topology evidence="1">Multi-pass membrane protein</topology>
    </subcellularLocation>
</comment>
<dbReference type="GO" id="GO:0016787">
    <property type="term" value="F:hydrolase activity"/>
    <property type="evidence" value="ECO:0007669"/>
    <property type="project" value="UniProtKB-KW"/>
</dbReference>
<dbReference type="PANTHER" id="PTHR30572">
    <property type="entry name" value="MEMBRANE COMPONENT OF TRANSPORTER-RELATED"/>
    <property type="match status" value="1"/>
</dbReference>
<organism evidence="10 11">
    <name type="scientific">Corynebacterium resistens (strain DSM 45100 / JCM 12819 / GTC 2026 / SICGH 158)</name>
    <dbReference type="NCBI Taxonomy" id="662755"/>
    <lineage>
        <taxon>Bacteria</taxon>
        <taxon>Bacillati</taxon>
        <taxon>Actinomycetota</taxon>
        <taxon>Actinomycetes</taxon>
        <taxon>Mycobacteriales</taxon>
        <taxon>Corynebacteriaceae</taxon>
        <taxon>Corynebacterium</taxon>
    </lineage>
</organism>
<dbReference type="OrthoDB" id="9780560at2"/>
<evidence type="ECO:0000256" key="3">
    <source>
        <dbReference type="ARBA" id="ARBA00022692"/>
    </source>
</evidence>
<feature type="region of interest" description="Disordered" evidence="7">
    <location>
        <begin position="128"/>
        <end position="149"/>
    </location>
</feature>
<keyword evidence="2" id="KW-1003">Cell membrane</keyword>
<keyword evidence="11" id="KW-1185">Reference proteome</keyword>
<feature type="transmembrane region" description="Helical" evidence="8">
    <location>
        <begin position="313"/>
        <end position="344"/>
    </location>
</feature>
<keyword evidence="3 8" id="KW-0812">Transmembrane</keyword>
<evidence type="ECO:0000256" key="7">
    <source>
        <dbReference type="SAM" id="MobiDB-lite"/>
    </source>
</evidence>
<dbReference type="Proteomes" id="UP000000492">
    <property type="component" value="Chromosome"/>
</dbReference>
<feature type="compositionally biased region" description="Polar residues" evidence="7">
    <location>
        <begin position="582"/>
        <end position="592"/>
    </location>
</feature>
<keyword evidence="5 8" id="KW-0472">Membrane</keyword>
<feature type="transmembrane region" description="Helical" evidence="8">
    <location>
        <begin position="863"/>
        <end position="884"/>
    </location>
</feature>
<dbReference type="GO" id="GO:0022857">
    <property type="term" value="F:transmembrane transporter activity"/>
    <property type="evidence" value="ECO:0007669"/>
    <property type="project" value="TreeGrafter"/>
</dbReference>
<dbReference type="PANTHER" id="PTHR30572:SF4">
    <property type="entry name" value="ABC TRANSPORTER PERMEASE YTRF"/>
    <property type="match status" value="1"/>
</dbReference>
<evidence type="ECO:0000256" key="5">
    <source>
        <dbReference type="ARBA" id="ARBA00023136"/>
    </source>
</evidence>
<dbReference type="AlphaFoldDB" id="F8DZ00"/>
<protein>
    <submittedName>
        <fullName evidence="10">ABC transport system ATP-binding/permease protein</fullName>
        <ecNumber evidence="10">3.6.3.-</ecNumber>
    </submittedName>
</protein>
<sequence>MIRLALAQLRRRPLRYISLFFSIAIAVSLTVATAAISQSLRDSVHSLYTAPYESADVVAGLHNATPDQARRLQAEAKRLGATNTALDQQVVGTKKSGSAQLYQPVRVEAISSGPLMWQNIIDGRAPERPGEVLLSAPDDDSTQSNPDRTKANIGETIMLNLPTRGSKADVPVKVVGHTQPSATEKLIGTESLYAFPSDVATWAGPAPNDNKPVVNGELRIALPNGANASEFAQKLQQRAGNSIQVATADSRAQTLADQYFGKRDHYFVLLDAFVAVVAIVAALVIFSSYQVLAAQRRREFALIRSIGGRTGQLVSSVIVEAAVLAAIAGVLAAPFGLWLASFAGRHASVVGVRVPLSDATLSPLATFAVALVGVGLAVLAAVPAAWMAARRPVVESLSTSESGESSRVGLILTALVGVAIAVSGLWLGQRMLNAAADGAVSAKRVALAVTAGGLVVLGAMLLFAVIWPLVLGLLGRVVKLPVLQLALSYAGRQRLRSGALVAIVFAGSALVGAVVTGQDKVAGRLEEKAASKALADVAISSVDGPIPEGLVEKLRRTPGVTNVAEPQTVRIEGSQPARDGGATQNAPGENVLSGSETAYTLSAEDARTVLRDETQGAQPGELVLGRYSPWREELKTGDKIRIFVGGQPVQVKVRLSDSQFTLLDQDLAQKARQAAKDAKLREAGLDPANSEAVQAFEQRTGKTVPDFPVTMILAMLGGGEKPSASESRKPNPRDGAPQTPGNPNDAARQPDHPTDAARQPGHPNDATQQPNLPDVAAQEAAVKRVRQTVDAFPQKLVLKDGVAYRKAGTESVNRVLTVSKLMILASVLITLLGVLNVLLLTLTERRRDRELLRSVGLGPARGTLSLALEVLLLAGAAALLGWWLGSVEGLMVAGFVLA</sequence>
<comment type="similarity">
    <text evidence="6">Belongs to the ABC-4 integral membrane protein family.</text>
</comment>
<dbReference type="InterPro" id="IPR003838">
    <property type="entry name" value="ABC3_permease_C"/>
</dbReference>
<dbReference type="GO" id="GO:0005524">
    <property type="term" value="F:ATP binding"/>
    <property type="evidence" value="ECO:0007669"/>
    <property type="project" value="UniProtKB-KW"/>
</dbReference>
<feature type="transmembrane region" description="Helical" evidence="8">
    <location>
        <begin position="821"/>
        <end position="842"/>
    </location>
</feature>
<feature type="domain" description="ABC3 transporter permease C-terminal" evidence="9">
    <location>
        <begin position="273"/>
        <end position="392"/>
    </location>
</feature>
<keyword evidence="4 8" id="KW-1133">Transmembrane helix</keyword>
<reference evidence="10 11" key="1">
    <citation type="journal article" date="2012" name="BMC Genomics">
        <title>Complete genome sequence, lifestyle, and multi-drug resistance of the human pathogen Corynebacterium resistens DSM 45100 isolated from blood samples of a leukemia patient.</title>
        <authorList>
            <person name="Schroder J."/>
            <person name="Maus I."/>
            <person name="Meyer K."/>
            <person name="Wordemann S."/>
            <person name="Blom J."/>
            <person name="Jaenicke S."/>
            <person name="Schneider J."/>
            <person name="Trost E."/>
            <person name="Tauch A."/>
        </authorList>
    </citation>
    <scope>NUCLEOTIDE SEQUENCE [LARGE SCALE GENOMIC DNA]</scope>
    <source>
        <strain evidence="11">DSM 45100 / JCM 12819 / CCUG 50093 / GTC 2026 / SICGH 158</strain>
    </source>
</reference>
<dbReference type="STRING" id="662755.CRES_0580"/>
<feature type="region of interest" description="Disordered" evidence="7">
    <location>
        <begin position="571"/>
        <end position="592"/>
    </location>
</feature>
<dbReference type="EC" id="3.6.3.-" evidence="10"/>
<gene>
    <name evidence="10" type="ordered locus">CRES_0580</name>
</gene>
<dbReference type="InterPro" id="IPR050250">
    <property type="entry name" value="Macrolide_Exporter_MacB"/>
</dbReference>
<feature type="transmembrane region" description="Helical" evidence="8">
    <location>
        <begin position="408"/>
        <end position="427"/>
    </location>
</feature>
<accession>F8DZ00</accession>
<evidence type="ECO:0000259" key="9">
    <source>
        <dbReference type="Pfam" id="PF02687"/>
    </source>
</evidence>
<evidence type="ECO:0000256" key="6">
    <source>
        <dbReference type="ARBA" id="ARBA00038076"/>
    </source>
</evidence>
<keyword evidence="10" id="KW-0378">Hydrolase</keyword>
<evidence type="ECO:0000313" key="11">
    <source>
        <dbReference type="Proteomes" id="UP000000492"/>
    </source>
</evidence>
<evidence type="ECO:0000256" key="1">
    <source>
        <dbReference type="ARBA" id="ARBA00004651"/>
    </source>
</evidence>
<keyword evidence="10" id="KW-0547">Nucleotide-binding</keyword>
<feature type="transmembrane region" description="Helical" evidence="8">
    <location>
        <begin position="364"/>
        <end position="387"/>
    </location>
</feature>
<dbReference type="eggNOG" id="COG0577">
    <property type="taxonomic scope" value="Bacteria"/>
</dbReference>
<evidence type="ECO:0000256" key="2">
    <source>
        <dbReference type="ARBA" id="ARBA00022475"/>
    </source>
</evidence>
<evidence type="ECO:0000256" key="4">
    <source>
        <dbReference type="ARBA" id="ARBA00022989"/>
    </source>
</evidence>
<dbReference type="HOGENOM" id="CLU_012341_1_0_11"/>
<feature type="region of interest" description="Disordered" evidence="7">
    <location>
        <begin position="718"/>
        <end position="771"/>
    </location>
</feature>
<dbReference type="GO" id="GO:0005886">
    <property type="term" value="C:plasma membrane"/>
    <property type="evidence" value="ECO:0007669"/>
    <property type="project" value="UniProtKB-SubCell"/>
</dbReference>
<evidence type="ECO:0000313" key="10">
    <source>
        <dbReference type="EMBL" id="AEI08941.1"/>
    </source>
</evidence>
<dbReference type="Pfam" id="PF02687">
    <property type="entry name" value="FtsX"/>
    <property type="match status" value="1"/>
</dbReference>
<feature type="transmembrane region" description="Helical" evidence="8">
    <location>
        <begin position="495"/>
        <end position="515"/>
    </location>
</feature>
<dbReference type="EMBL" id="CP002857">
    <property type="protein sequence ID" value="AEI08941.1"/>
    <property type="molecule type" value="Genomic_DNA"/>
</dbReference>
<proteinExistence type="inferred from homology"/>
<feature type="transmembrane region" description="Helical" evidence="8">
    <location>
        <begin position="266"/>
        <end position="292"/>
    </location>
</feature>
<evidence type="ECO:0000256" key="8">
    <source>
        <dbReference type="SAM" id="Phobius"/>
    </source>
</evidence>